<dbReference type="AlphaFoldDB" id="A0A218Z3K8"/>
<dbReference type="OrthoDB" id="3555448at2759"/>
<keyword evidence="3" id="KW-1185">Reference proteome</keyword>
<dbReference type="Proteomes" id="UP000242519">
    <property type="component" value="Unassembled WGS sequence"/>
</dbReference>
<organism evidence="2 3">
    <name type="scientific">Diplocarpon coronariae</name>
    <dbReference type="NCBI Taxonomy" id="2795749"/>
    <lineage>
        <taxon>Eukaryota</taxon>
        <taxon>Fungi</taxon>
        <taxon>Dikarya</taxon>
        <taxon>Ascomycota</taxon>
        <taxon>Pezizomycotina</taxon>
        <taxon>Leotiomycetes</taxon>
        <taxon>Helotiales</taxon>
        <taxon>Drepanopezizaceae</taxon>
        <taxon>Diplocarpon</taxon>
    </lineage>
</organism>
<feature type="region of interest" description="Disordered" evidence="1">
    <location>
        <begin position="59"/>
        <end position="114"/>
    </location>
</feature>
<evidence type="ECO:0000313" key="3">
    <source>
        <dbReference type="Proteomes" id="UP000242519"/>
    </source>
</evidence>
<proteinExistence type="predicted"/>
<comment type="caution">
    <text evidence="2">The sequence shown here is derived from an EMBL/GenBank/DDBJ whole genome shotgun (WGS) entry which is preliminary data.</text>
</comment>
<accession>A0A218Z3K8</accession>
<feature type="compositionally biased region" description="Basic and acidic residues" evidence="1">
    <location>
        <begin position="59"/>
        <end position="71"/>
    </location>
</feature>
<evidence type="ECO:0000256" key="1">
    <source>
        <dbReference type="SAM" id="MobiDB-lite"/>
    </source>
</evidence>
<sequence>MFKCDGLPWLRGLYWDDIRLSSSTNVRTALETRDCEIPLQLKEIKERRSFGLLDSLRREITDSDGHPRSHDNIPQLPPPTHRDPNPDLGNGRIRTTPSAETYRDGKQHHHRPRPRAASLLLRVHSRITIPLTPPNNTSIAPQLFPANIPTDASTSTSSASSLSPFLGLSDSPYGPNRLFFPIQPLLHACALSRTIFKNSWGRDCRPI</sequence>
<evidence type="ECO:0000313" key="2">
    <source>
        <dbReference type="EMBL" id="OWP02681.1"/>
    </source>
</evidence>
<dbReference type="EMBL" id="MZNU01000218">
    <property type="protein sequence ID" value="OWP02681.1"/>
    <property type="molecule type" value="Genomic_DNA"/>
</dbReference>
<dbReference type="InParanoid" id="A0A218Z3K8"/>
<reference evidence="2 3" key="1">
    <citation type="submission" date="2017-04" db="EMBL/GenBank/DDBJ databases">
        <title>Draft genome sequence of Marssonina coronaria NL1: causal agent of apple blotch.</title>
        <authorList>
            <person name="Cheng Q."/>
        </authorList>
    </citation>
    <scope>NUCLEOTIDE SEQUENCE [LARGE SCALE GENOMIC DNA]</scope>
    <source>
        <strain evidence="2 3">NL1</strain>
    </source>
</reference>
<gene>
    <name evidence="2" type="ORF">B2J93_6646</name>
</gene>
<protein>
    <submittedName>
        <fullName evidence="2">DNA polymerase POL</fullName>
    </submittedName>
</protein>
<name>A0A218Z3K8_9HELO</name>